<dbReference type="Gene3D" id="3.30.420.610">
    <property type="entry name" value="LOTUS domain-like"/>
    <property type="match status" value="3"/>
</dbReference>
<evidence type="ECO:0000259" key="1">
    <source>
        <dbReference type="PROSITE" id="PS51644"/>
    </source>
</evidence>
<dbReference type="InterPro" id="IPR041966">
    <property type="entry name" value="LOTUS-like"/>
</dbReference>
<gene>
    <name evidence="2" type="ORF">OTU49_009415</name>
</gene>
<dbReference type="Pfam" id="PF19687">
    <property type="entry name" value="MARF1_LOTUS"/>
    <property type="match status" value="1"/>
</dbReference>
<evidence type="ECO:0000313" key="2">
    <source>
        <dbReference type="EMBL" id="KAK8727704.1"/>
    </source>
</evidence>
<name>A0AAW0WJ23_CHEQU</name>
<proteinExistence type="predicted"/>
<comment type="caution">
    <text evidence="2">The sequence shown here is derived from an EMBL/GenBank/DDBJ whole genome shotgun (WGS) entry which is preliminary data.</text>
</comment>
<feature type="domain" description="HTH OST-type" evidence="1">
    <location>
        <begin position="328"/>
        <end position="403"/>
    </location>
</feature>
<dbReference type="EMBL" id="JARKIK010000074">
    <property type="protein sequence ID" value="KAK8727704.1"/>
    <property type="molecule type" value="Genomic_DNA"/>
</dbReference>
<organism evidence="2 3">
    <name type="scientific">Cherax quadricarinatus</name>
    <name type="common">Australian red claw crayfish</name>
    <dbReference type="NCBI Taxonomy" id="27406"/>
    <lineage>
        <taxon>Eukaryota</taxon>
        <taxon>Metazoa</taxon>
        <taxon>Ecdysozoa</taxon>
        <taxon>Arthropoda</taxon>
        <taxon>Crustacea</taxon>
        <taxon>Multicrustacea</taxon>
        <taxon>Malacostraca</taxon>
        <taxon>Eumalacostraca</taxon>
        <taxon>Eucarida</taxon>
        <taxon>Decapoda</taxon>
        <taxon>Pleocyemata</taxon>
        <taxon>Astacidea</taxon>
        <taxon>Parastacoidea</taxon>
        <taxon>Parastacidae</taxon>
        <taxon>Cherax</taxon>
    </lineage>
</organism>
<reference evidence="2 3" key="1">
    <citation type="journal article" date="2024" name="BMC Genomics">
        <title>Genome assembly of redclaw crayfish (Cherax quadricarinatus) provides insights into its immune adaptation and hypoxia tolerance.</title>
        <authorList>
            <person name="Liu Z."/>
            <person name="Zheng J."/>
            <person name="Li H."/>
            <person name="Fang K."/>
            <person name="Wang S."/>
            <person name="He J."/>
            <person name="Zhou D."/>
            <person name="Weng S."/>
            <person name="Chi M."/>
            <person name="Gu Z."/>
            <person name="He J."/>
            <person name="Li F."/>
            <person name="Wang M."/>
        </authorList>
    </citation>
    <scope>NUCLEOTIDE SEQUENCE [LARGE SCALE GENOMIC DNA]</scope>
    <source>
        <strain evidence="2">ZL_2023a</strain>
    </source>
</reference>
<dbReference type="Pfam" id="PF12872">
    <property type="entry name" value="OST-HTH"/>
    <property type="match status" value="3"/>
</dbReference>
<feature type="domain" description="HTH OST-type" evidence="1">
    <location>
        <begin position="252"/>
        <end position="326"/>
    </location>
</feature>
<feature type="non-terminal residue" evidence="2">
    <location>
        <position position="1"/>
    </location>
</feature>
<accession>A0AAW0WJ23</accession>
<feature type="domain" description="HTH OST-type" evidence="1">
    <location>
        <begin position="490"/>
        <end position="563"/>
    </location>
</feature>
<evidence type="ECO:0000313" key="3">
    <source>
        <dbReference type="Proteomes" id="UP001445076"/>
    </source>
</evidence>
<protein>
    <recommendedName>
        <fullName evidence="1">HTH OST-type domain-containing protein</fullName>
    </recommendedName>
</protein>
<sequence>DGNLAATLRVPSQQDAQYAISQLHRKKIGAKRIIISYVNHNQPSPELKRSKVIALLHEVPGKKLPLFKFRELYEKRFHETIGVSEMYNMRDIITVSDNSTGRMVSLHPEFRHIHSPVLTESADEIEGNISRYCKEHSLGPDETIGWAERDQNASLPNVNMTLRALAASIHSLLQSHSGSLPLASLVECYQAQIGPLEEYEDGVPLEHLVSCLPGVCILTAAVGFKYIQWVENKVTDEAEELARCISPPLVGQLALFSRELVDLLKTFPHCRLPFSRFIPAYHHHFGRQCRVADYGFTKLADLFDALPHIIQVLGDGNKRILTLAHKAQIKRFSSDLLRVLKGQPTKAITLEVFPSAYEKALTRPWNVVDYGVCDVEDLLAEVSETTVIVTRSGMETTIAIPKREQTPEEIERTRQFAAEVVELLRHSPQCKMQFNRFIPAYHHHFGRQCRVADYGFSKLIELFEAIPDILQVYDDDEDGEKQLQLVERERIKVLGDQVSAVVKGAPHQAIRISALTQVFTRYYGYSLKPDHYGSNSLEELIGKLRNHVKMVDGGDEPIVNLVDRGYVHEVMLKARHLLWNEPLCCLSLDKFVQSYAECYNHPPNLEIIKRDLEEVLTIEGETDGGKICLVPLQIFARDLLTLLHESGGRMLLLNFDTAYLDRFGTWRSSSSQGQGNKEDSCP</sequence>
<feature type="domain" description="HTH OST-type" evidence="1">
    <location>
        <begin position="412"/>
        <end position="487"/>
    </location>
</feature>
<dbReference type="InterPro" id="IPR045602">
    <property type="entry name" value="MARF1_LOTUS"/>
</dbReference>
<dbReference type="Proteomes" id="UP001445076">
    <property type="component" value="Unassembled WGS sequence"/>
</dbReference>
<dbReference type="PROSITE" id="PS51644">
    <property type="entry name" value="HTH_OST"/>
    <property type="match status" value="4"/>
</dbReference>
<keyword evidence="3" id="KW-1185">Reference proteome</keyword>
<dbReference type="InterPro" id="IPR025605">
    <property type="entry name" value="OST-HTH/LOTUS_dom"/>
</dbReference>
<dbReference type="AlphaFoldDB" id="A0AAW0WJ23"/>